<dbReference type="AlphaFoldDB" id="A0A7J7XCL5"/>
<evidence type="ECO:0000313" key="2">
    <source>
        <dbReference type="EMBL" id="KAF6347394.1"/>
    </source>
</evidence>
<proteinExistence type="predicted"/>
<dbReference type="EMBL" id="JACAGB010000008">
    <property type="protein sequence ID" value="KAF6347394.1"/>
    <property type="molecule type" value="Genomic_DNA"/>
</dbReference>
<evidence type="ECO:0000313" key="3">
    <source>
        <dbReference type="Proteomes" id="UP000558488"/>
    </source>
</evidence>
<dbReference type="Proteomes" id="UP000558488">
    <property type="component" value="Unassembled WGS sequence"/>
</dbReference>
<gene>
    <name evidence="2" type="ORF">mPipKuh1_015938</name>
</gene>
<accession>A0A7J7XCL5</accession>
<keyword evidence="3" id="KW-1185">Reference proteome</keyword>
<organism evidence="2 3">
    <name type="scientific">Pipistrellus kuhlii</name>
    <name type="common">Kuhl's pipistrelle</name>
    <dbReference type="NCBI Taxonomy" id="59472"/>
    <lineage>
        <taxon>Eukaryota</taxon>
        <taxon>Metazoa</taxon>
        <taxon>Chordata</taxon>
        <taxon>Craniata</taxon>
        <taxon>Vertebrata</taxon>
        <taxon>Euteleostomi</taxon>
        <taxon>Mammalia</taxon>
        <taxon>Eutheria</taxon>
        <taxon>Laurasiatheria</taxon>
        <taxon>Chiroptera</taxon>
        <taxon>Yangochiroptera</taxon>
        <taxon>Vespertilionidae</taxon>
        <taxon>Pipistrellus</taxon>
    </lineage>
</organism>
<feature type="region of interest" description="Disordered" evidence="1">
    <location>
        <begin position="192"/>
        <end position="250"/>
    </location>
</feature>
<feature type="region of interest" description="Disordered" evidence="1">
    <location>
        <begin position="27"/>
        <end position="63"/>
    </location>
</feature>
<sequence>MRSHHPNEDGPIPTLCMSKSLASLHHSHRDAGSCSRRRTKDSREPSYGAQGMAWMEGSRTGGSRLSSQMLSVFFRSGKTRCRLSPISPGRCEEGCMRTGEWEEVCSPLAPSLKTTDTAASHGHPMAATLILRQASRHGRDSQCASRLHAAEVSIDRGGLGPGLVEQVPLPIHMCRLPVRLLLLQELHTEEQEAVSSLPGHTHPTALPQRARASQPGSHPWPLPQTDRRTGAEEEFSKDRGLKAEGLPGLTLLHQPRTPKLLDFPSNWVRTGQREYGLQQWLA</sequence>
<evidence type="ECO:0000256" key="1">
    <source>
        <dbReference type="SAM" id="MobiDB-lite"/>
    </source>
</evidence>
<feature type="compositionally biased region" description="Basic and acidic residues" evidence="1">
    <location>
        <begin position="225"/>
        <end position="242"/>
    </location>
</feature>
<protein>
    <submittedName>
        <fullName evidence="2">Uncharacterized protein</fullName>
    </submittedName>
</protein>
<name>A0A7J7XCL5_PIPKU</name>
<comment type="caution">
    <text evidence="2">The sequence shown here is derived from an EMBL/GenBank/DDBJ whole genome shotgun (WGS) entry which is preliminary data.</text>
</comment>
<reference evidence="2 3" key="1">
    <citation type="journal article" date="2020" name="Nature">
        <title>Six reference-quality genomes reveal evolution of bat adaptations.</title>
        <authorList>
            <person name="Jebb D."/>
            <person name="Huang Z."/>
            <person name="Pippel M."/>
            <person name="Hughes G.M."/>
            <person name="Lavrichenko K."/>
            <person name="Devanna P."/>
            <person name="Winkler S."/>
            <person name="Jermiin L.S."/>
            <person name="Skirmuntt E.C."/>
            <person name="Katzourakis A."/>
            <person name="Burkitt-Gray L."/>
            <person name="Ray D.A."/>
            <person name="Sullivan K.A.M."/>
            <person name="Roscito J.G."/>
            <person name="Kirilenko B.M."/>
            <person name="Davalos L.M."/>
            <person name="Corthals A.P."/>
            <person name="Power M.L."/>
            <person name="Jones G."/>
            <person name="Ransome R.D."/>
            <person name="Dechmann D.K.N."/>
            <person name="Locatelli A.G."/>
            <person name="Puechmaille S.J."/>
            <person name="Fedrigo O."/>
            <person name="Jarvis E.D."/>
            <person name="Hiller M."/>
            <person name="Vernes S.C."/>
            <person name="Myers E.W."/>
            <person name="Teeling E.C."/>
        </authorList>
    </citation>
    <scope>NUCLEOTIDE SEQUENCE [LARGE SCALE GENOMIC DNA]</scope>
    <source>
        <strain evidence="2">MPipKuh1</strain>
        <tissue evidence="2">Flight muscle</tissue>
    </source>
</reference>